<dbReference type="GO" id="GO:0005886">
    <property type="term" value="C:plasma membrane"/>
    <property type="evidence" value="ECO:0007669"/>
    <property type="project" value="UniProtKB-SubCell"/>
</dbReference>
<dbReference type="Pfam" id="PF03279">
    <property type="entry name" value="Lip_A_acyltrans"/>
    <property type="match status" value="1"/>
</dbReference>
<accession>A0A917MZD3</accession>
<keyword evidence="4" id="KW-0808">Transferase</keyword>
<evidence type="ECO:0000313" key="8">
    <source>
        <dbReference type="Proteomes" id="UP000627292"/>
    </source>
</evidence>
<protein>
    <submittedName>
        <fullName evidence="7">Acetyltransferase</fullName>
    </submittedName>
</protein>
<evidence type="ECO:0000256" key="5">
    <source>
        <dbReference type="ARBA" id="ARBA00023136"/>
    </source>
</evidence>
<organism evidence="7 8">
    <name type="scientific">Filimonas zeae</name>
    <dbReference type="NCBI Taxonomy" id="1737353"/>
    <lineage>
        <taxon>Bacteria</taxon>
        <taxon>Pseudomonadati</taxon>
        <taxon>Bacteroidota</taxon>
        <taxon>Chitinophagia</taxon>
        <taxon>Chitinophagales</taxon>
        <taxon>Chitinophagaceae</taxon>
        <taxon>Filimonas</taxon>
    </lineage>
</organism>
<evidence type="ECO:0000256" key="3">
    <source>
        <dbReference type="ARBA" id="ARBA00022519"/>
    </source>
</evidence>
<keyword evidence="5" id="KW-0472">Membrane</keyword>
<evidence type="ECO:0000256" key="1">
    <source>
        <dbReference type="ARBA" id="ARBA00004533"/>
    </source>
</evidence>
<dbReference type="PANTHER" id="PTHR30606:SF10">
    <property type="entry name" value="PHOSPHATIDYLINOSITOL MANNOSIDE ACYLTRANSFERASE"/>
    <property type="match status" value="1"/>
</dbReference>
<evidence type="ECO:0000313" key="7">
    <source>
        <dbReference type="EMBL" id="GGH81588.1"/>
    </source>
</evidence>
<dbReference type="PANTHER" id="PTHR30606">
    <property type="entry name" value="LIPID A BIOSYNTHESIS LAUROYL ACYLTRANSFERASE"/>
    <property type="match status" value="1"/>
</dbReference>
<evidence type="ECO:0000256" key="2">
    <source>
        <dbReference type="ARBA" id="ARBA00022475"/>
    </source>
</evidence>
<dbReference type="Proteomes" id="UP000627292">
    <property type="component" value="Unassembled WGS sequence"/>
</dbReference>
<proteinExistence type="predicted"/>
<reference evidence="7" key="1">
    <citation type="journal article" date="2014" name="Int. J. Syst. Evol. Microbiol.">
        <title>Complete genome sequence of Corynebacterium casei LMG S-19264T (=DSM 44701T), isolated from a smear-ripened cheese.</title>
        <authorList>
            <consortium name="US DOE Joint Genome Institute (JGI-PGF)"/>
            <person name="Walter F."/>
            <person name="Albersmeier A."/>
            <person name="Kalinowski J."/>
            <person name="Ruckert C."/>
        </authorList>
    </citation>
    <scope>NUCLEOTIDE SEQUENCE</scope>
    <source>
        <strain evidence="7">CGMCC 1.15290</strain>
    </source>
</reference>
<evidence type="ECO:0000256" key="6">
    <source>
        <dbReference type="ARBA" id="ARBA00023315"/>
    </source>
</evidence>
<reference evidence="7" key="2">
    <citation type="submission" date="2020-09" db="EMBL/GenBank/DDBJ databases">
        <authorList>
            <person name="Sun Q."/>
            <person name="Zhou Y."/>
        </authorList>
    </citation>
    <scope>NUCLEOTIDE SEQUENCE</scope>
    <source>
        <strain evidence="7">CGMCC 1.15290</strain>
    </source>
</reference>
<comment type="caution">
    <text evidence="7">The sequence shown here is derived from an EMBL/GenBank/DDBJ whole genome shotgun (WGS) entry which is preliminary data.</text>
</comment>
<dbReference type="InterPro" id="IPR004960">
    <property type="entry name" value="LipA_acyltrans"/>
</dbReference>
<keyword evidence="2" id="KW-1003">Cell membrane</keyword>
<comment type="subcellular location">
    <subcellularLocation>
        <location evidence="1">Cell inner membrane</location>
    </subcellularLocation>
</comment>
<dbReference type="RefSeq" id="WP_188958554.1">
    <property type="nucleotide sequence ID" value="NZ_BMIB01000006.1"/>
</dbReference>
<dbReference type="AlphaFoldDB" id="A0A917MZD3"/>
<sequence>MYRIVYSALYLVSLLPFRALYLLSDFAAFLLYAVIRYRRDVVLSNLKTAFPEKTDKELEAITREFYVNFTDNFIETIKLLSISEKALRKRLSVDTSVLKQVYAKGQKVEISLGHFFNWEIANMAFSLNNPFDQLVVYMPISNKIMERMFVHLRTRFGSKLIAASNFRREITPYLRKQHCLILVADQNAGAAEQAYWLPFFGKMASFVTGPEKNAKMNDAAVVMGCIKRVKRGYYSATLTLLTAEPKSMPNGAITKALASHIEQCIREQPANYLWSHRRWKTPFDAEKHGHLVLE</sequence>
<dbReference type="EMBL" id="BMIB01000006">
    <property type="protein sequence ID" value="GGH81588.1"/>
    <property type="molecule type" value="Genomic_DNA"/>
</dbReference>
<name>A0A917MZD3_9BACT</name>
<dbReference type="GO" id="GO:0009247">
    <property type="term" value="P:glycolipid biosynthetic process"/>
    <property type="evidence" value="ECO:0007669"/>
    <property type="project" value="UniProtKB-ARBA"/>
</dbReference>
<keyword evidence="3" id="KW-0997">Cell inner membrane</keyword>
<keyword evidence="8" id="KW-1185">Reference proteome</keyword>
<dbReference type="GO" id="GO:0016746">
    <property type="term" value="F:acyltransferase activity"/>
    <property type="evidence" value="ECO:0007669"/>
    <property type="project" value="UniProtKB-KW"/>
</dbReference>
<dbReference type="CDD" id="cd07984">
    <property type="entry name" value="LPLAT_LABLAT-like"/>
    <property type="match status" value="1"/>
</dbReference>
<gene>
    <name evidence="7" type="ORF">GCM10011379_54200</name>
</gene>
<keyword evidence="6" id="KW-0012">Acyltransferase</keyword>
<dbReference type="PIRSF" id="PIRSF026649">
    <property type="entry name" value="MsbB"/>
    <property type="match status" value="1"/>
</dbReference>
<evidence type="ECO:0000256" key="4">
    <source>
        <dbReference type="ARBA" id="ARBA00022679"/>
    </source>
</evidence>